<dbReference type="HOGENOM" id="CLU_1916556_0_0_1"/>
<proteinExistence type="predicted"/>
<dbReference type="AlphaFoldDB" id="D4AMT0"/>
<evidence type="ECO:0000313" key="1">
    <source>
        <dbReference type="EMBL" id="EFE35491.1"/>
    </source>
</evidence>
<evidence type="ECO:0000313" key="2">
    <source>
        <dbReference type="Proteomes" id="UP000008866"/>
    </source>
</evidence>
<organism evidence="1 2">
    <name type="scientific">Arthroderma benhamiae (strain ATCC MYA-4681 / CBS 112371)</name>
    <name type="common">Trichophyton mentagrophytes</name>
    <dbReference type="NCBI Taxonomy" id="663331"/>
    <lineage>
        <taxon>Eukaryota</taxon>
        <taxon>Fungi</taxon>
        <taxon>Dikarya</taxon>
        <taxon>Ascomycota</taxon>
        <taxon>Pezizomycotina</taxon>
        <taxon>Eurotiomycetes</taxon>
        <taxon>Eurotiomycetidae</taxon>
        <taxon>Onygenales</taxon>
        <taxon>Arthrodermataceae</taxon>
        <taxon>Trichophyton</taxon>
    </lineage>
</organism>
<accession>D4AMT0</accession>
<reference evidence="2" key="1">
    <citation type="journal article" date="2011" name="Genome Biol.">
        <title>Comparative and functional genomics provide insights into the pathogenicity of dermatophytic fungi.</title>
        <authorList>
            <person name="Burmester A."/>
            <person name="Shelest E."/>
            <person name="Gloeckner G."/>
            <person name="Heddergott C."/>
            <person name="Schindler S."/>
            <person name="Staib P."/>
            <person name="Heidel A."/>
            <person name="Felder M."/>
            <person name="Petzold A."/>
            <person name="Szafranski K."/>
            <person name="Feuermann M."/>
            <person name="Pedruzzi I."/>
            <person name="Priebe S."/>
            <person name="Groth M."/>
            <person name="Winkler R."/>
            <person name="Li W."/>
            <person name="Kniemeyer O."/>
            <person name="Schroeckh V."/>
            <person name="Hertweck C."/>
            <person name="Hube B."/>
            <person name="White T.C."/>
            <person name="Platzer M."/>
            <person name="Guthke R."/>
            <person name="Heitman J."/>
            <person name="Woestemeyer J."/>
            <person name="Zipfel P.F."/>
            <person name="Monod M."/>
            <person name="Brakhage A.A."/>
        </authorList>
    </citation>
    <scope>NUCLEOTIDE SEQUENCE [LARGE SCALE GENOMIC DNA]</scope>
    <source>
        <strain evidence="2">ATCC MYA-4681 / CBS 112371</strain>
    </source>
</reference>
<dbReference type="EMBL" id="ABSU01000003">
    <property type="protein sequence ID" value="EFE35491.1"/>
    <property type="molecule type" value="Genomic_DNA"/>
</dbReference>
<dbReference type="Proteomes" id="UP000008866">
    <property type="component" value="Unassembled WGS sequence"/>
</dbReference>
<gene>
    <name evidence="1" type="ORF">ARB_05533</name>
</gene>
<sequence>MLETKTHPNPSLHIKAFSAIKREKQTRVAPTCMAQTSLRRQIRQTPLSGCDPCREKLRRQIGGTGNKGEKLQKEGNKRRIQFMEKYSIMTQETKVKRPEEKEEGKVHEDMKQKFASDCFPFSQWPSLPLPFP</sequence>
<dbReference type="RefSeq" id="XP_003016136.1">
    <property type="nucleotide sequence ID" value="XM_003016090.1"/>
</dbReference>
<dbReference type="KEGG" id="abe:ARB_05533"/>
<name>D4AMT0_ARTBC</name>
<dbReference type="GeneID" id="9524125"/>
<protein>
    <submittedName>
        <fullName evidence="1">Uncharacterized protein</fullName>
    </submittedName>
</protein>
<keyword evidence="2" id="KW-1185">Reference proteome</keyword>
<comment type="caution">
    <text evidence="1">The sequence shown here is derived from an EMBL/GenBank/DDBJ whole genome shotgun (WGS) entry which is preliminary data.</text>
</comment>